<proteinExistence type="predicted"/>
<dbReference type="AlphaFoldDB" id="A0A0D0KXM9"/>
<dbReference type="EMBL" id="JXQV01000009">
    <property type="protein sequence ID" value="KIQ03189.1"/>
    <property type="molecule type" value="Genomic_DNA"/>
</dbReference>
<comment type="caution">
    <text evidence="1">The sequence shown here is derived from an EMBL/GenBank/DDBJ whole genome shotgun (WGS) entry which is preliminary data.</text>
</comment>
<organism evidence="1 2">
    <name type="scientific">Agrobacterium tumefaciens</name>
    <dbReference type="NCBI Taxonomy" id="358"/>
    <lineage>
        <taxon>Bacteria</taxon>
        <taxon>Pseudomonadati</taxon>
        <taxon>Pseudomonadota</taxon>
        <taxon>Alphaproteobacteria</taxon>
        <taxon>Hyphomicrobiales</taxon>
        <taxon>Rhizobiaceae</taxon>
        <taxon>Rhizobium/Agrobacterium group</taxon>
        <taxon>Agrobacterium</taxon>
        <taxon>Agrobacterium tumefaciens complex</taxon>
    </lineage>
</organism>
<reference evidence="1 2" key="1">
    <citation type="submission" date="2014-12" db="EMBL/GenBank/DDBJ databases">
        <title>16Stimator: statistical estimation of ribosomal gene copy numbers from draft genome assemblies.</title>
        <authorList>
            <person name="Perisin M.A."/>
            <person name="Vetter M."/>
            <person name="Gilbert J.A."/>
            <person name="Bergelson J."/>
        </authorList>
    </citation>
    <scope>NUCLEOTIDE SEQUENCE [LARGE SCALE GENOMIC DNA]</scope>
    <source>
        <strain evidence="1 2">MEJ076</strain>
    </source>
</reference>
<dbReference type="OrthoDB" id="8290881at2"/>
<accession>A0A0D0KXM9</accession>
<evidence type="ECO:0000313" key="1">
    <source>
        <dbReference type="EMBL" id="KIQ03189.1"/>
    </source>
</evidence>
<evidence type="ECO:0000313" key="2">
    <source>
        <dbReference type="Proteomes" id="UP000035017"/>
    </source>
</evidence>
<protein>
    <submittedName>
        <fullName evidence="1">Uncharacterized protein</fullName>
    </submittedName>
</protein>
<sequence>MRRTWPDEFNSILKDAQEVTLDVPASAPAGQPNGQATRRQALKVRMTQSDYERIWPLAEARYRLEGPMSGKAITLIANNPHYQKWHPVDGGSEEEMSDSGKPFQIPYVIVHFLLDDVSEPVAA</sequence>
<name>A0A0D0KXM9_AGRTU</name>
<gene>
    <name evidence="1" type="ORF">RU07_11655</name>
</gene>
<dbReference type="Proteomes" id="UP000035017">
    <property type="component" value="Unassembled WGS sequence"/>
</dbReference>